<evidence type="ECO:0000313" key="1">
    <source>
        <dbReference type="EMBL" id="CAF4685888.1"/>
    </source>
</evidence>
<dbReference type="Proteomes" id="UP000663866">
    <property type="component" value="Unassembled WGS sequence"/>
</dbReference>
<keyword evidence="3" id="KW-1185">Reference proteome</keyword>
<reference evidence="2" key="1">
    <citation type="submission" date="2021-02" db="EMBL/GenBank/DDBJ databases">
        <authorList>
            <person name="Nowell W R."/>
        </authorList>
    </citation>
    <scope>NUCLEOTIDE SEQUENCE</scope>
</reference>
<evidence type="ECO:0000313" key="2">
    <source>
        <dbReference type="EMBL" id="CAF4723176.1"/>
    </source>
</evidence>
<dbReference type="EMBL" id="CAJOBG010106308">
    <property type="protein sequence ID" value="CAF4723176.1"/>
    <property type="molecule type" value="Genomic_DNA"/>
</dbReference>
<dbReference type="EMBL" id="CAJOBG010096522">
    <property type="protein sequence ID" value="CAF4685888.1"/>
    <property type="molecule type" value="Genomic_DNA"/>
</dbReference>
<protein>
    <submittedName>
        <fullName evidence="2">Uncharacterized protein</fullName>
    </submittedName>
</protein>
<evidence type="ECO:0000313" key="3">
    <source>
        <dbReference type="Proteomes" id="UP000663866"/>
    </source>
</evidence>
<accession>A0A821JRH0</accession>
<gene>
    <name evidence="1" type="ORF">OVN521_LOCUS47895</name>
    <name evidence="2" type="ORF">OVN521_LOCUS49151</name>
</gene>
<sequence length="39" mass="4742">ELWYQQDLERNNPAEFKALLERNGIKYDPNYVRGGWNED</sequence>
<comment type="caution">
    <text evidence="2">The sequence shown here is derived from an EMBL/GenBank/DDBJ whole genome shotgun (WGS) entry which is preliminary data.</text>
</comment>
<name>A0A821JRH0_9BILA</name>
<dbReference type="AlphaFoldDB" id="A0A821JRH0"/>
<organism evidence="2 3">
    <name type="scientific">Rotaria magnacalcarata</name>
    <dbReference type="NCBI Taxonomy" id="392030"/>
    <lineage>
        <taxon>Eukaryota</taxon>
        <taxon>Metazoa</taxon>
        <taxon>Spiralia</taxon>
        <taxon>Gnathifera</taxon>
        <taxon>Rotifera</taxon>
        <taxon>Eurotatoria</taxon>
        <taxon>Bdelloidea</taxon>
        <taxon>Philodinida</taxon>
        <taxon>Philodinidae</taxon>
        <taxon>Rotaria</taxon>
    </lineage>
</organism>
<feature type="non-terminal residue" evidence="2">
    <location>
        <position position="1"/>
    </location>
</feature>
<proteinExistence type="predicted"/>